<protein>
    <submittedName>
        <fullName evidence="4">ATP-binding protein</fullName>
    </submittedName>
</protein>
<dbReference type="GO" id="GO:0006355">
    <property type="term" value="P:regulation of DNA-templated transcription"/>
    <property type="evidence" value="ECO:0007669"/>
    <property type="project" value="InterPro"/>
</dbReference>
<dbReference type="GO" id="GO:0005524">
    <property type="term" value="F:ATP binding"/>
    <property type="evidence" value="ECO:0007669"/>
    <property type="project" value="UniProtKB-KW"/>
</dbReference>
<keyword evidence="4" id="KW-0547">Nucleotide-binding</keyword>
<gene>
    <name evidence="4" type="ORF">OB951_02310</name>
</gene>
<dbReference type="EMBL" id="JAOPMH010000003">
    <property type="protein sequence ID" value="MDH7889451.1"/>
    <property type="molecule type" value="Genomic_DNA"/>
</dbReference>
<dbReference type="Proteomes" id="UP001161916">
    <property type="component" value="Unassembled WGS sequence"/>
</dbReference>
<accession>A0AA43P688</accession>
<dbReference type="InterPro" id="IPR027417">
    <property type="entry name" value="P-loop_NTPase"/>
</dbReference>
<name>A0AA43P688_9BIFI</name>
<reference evidence="4" key="1">
    <citation type="submission" date="2022-09" db="EMBL/GenBank/DDBJ databases">
        <authorList>
            <person name="Orihara K."/>
        </authorList>
    </citation>
    <scope>NUCLEOTIDE SEQUENCE</scope>
    <source>
        <strain evidence="4">YIT 13062</strain>
    </source>
</reference>
<dbReference type="InterPro" id="IPR005471">
    <property type="entry name" value="Tscrpt_reg_IclR_N"/>
</dbReference>
<dbReference type="InterPro" id="IPR011335">
    <property type="entry name" value="Restrct_endonuc-II-like"/>
</dbReference>
<comment type="caution">
    <text evidence="4">The sequence shown here is derived from an EMBL/GenBank/DDBJ whole genome shotgun (WGS) entry which is preliminary data.</text>
</comment>
<dbReference type="Pfam" id="PF01637">
    <property type="entry name" value="ATPase_2"/>
    <property type="match status" value="1"/>
</dbReference>
<evidence type="ECO:0000259" key="2">
    <source>
        <dbReference type="Pfam" id="PF03008"/>
    </source>
</evidence>
<dbReference type="AlphaFoldDB" id="A0AA43P688"/>
<feature type="domain" description="HTH iclR-type" evidence="3">
    <location>
        <begin position="251"/>
        <end position="291"/>
    </location>
</feature>
<dbReference type="Gene3D" id="3.40.50.300">
    <property type="entry name" value="P-loop containing nucleotide triphosphate hydrolases"/>
    <property type="match status" value="1"/>
</dbReference>
<dbReference type="RefSeq" id="WP_281105511.1">
    <property type="nucleotide sequence ID" value="NZ_JAOPMH010000003.1"/>
</dbReference>
<evidence type="ECO:0000313" key="4">
    <source>
        <dbReference type="EMBL" id="MDH7889451.1"/>
    </source>
</evidence>
<reference evidence="4" key="2">
    <citation type="journal article" date="2023" name="Gut Microbes">
        <title>Characterization of Bifidobacterium kashiwanohense that utilizes both milk- and plant-derived oligosaccharides.</title>
        <authorList>
            <person name="Orihara K."/>
            <person name="Yahagi K."/>
            <person name="Saito Y."/>
            <person name="Watanabe Y."/>
            <person name="Sasai T."/>
            <person name="Hara T."/>
            <person name="Tsukuda N."/>
            <person name="Oki K."/>
            <person name="Fujimoto J."/>
            <person name="Matsuki T."/>
        </authorList>
    </citation>
    <scope>NUCLEOTIDE SEQUENCE</scope>
    <source>
        <strain evidence="4">YIT 13062</strain>
    </source>
</reference>
<dbReference type="GO" id="GO:0003677">
    <property type="term" value="F:DNA binding"/>
    <property type="evidence" value="ECO:0007669"/>
    <property type="project" value="InterPro"/>
</dbReference>
<dbReference type="SUPFAM" id="SSF52980">
    <property type="entry name" value="Restriction endonuclease-like"/>
    <property type="match status" value="1"/>
</dbReference>
<organism evidence="4 5">
    <name type="scientific">Bifidobacterium catenulatum subsp. kashiwanohense</name>
    <dbReference type="NCBI Taxonomy" id="630129"/>
    <lineage>
        <taxon>Bacteria</taxon>
        <taxon>Bacillati</taxon>
        <taxon>Actinomycetota</taxon>
        <taxon>Actinomycetes</taxon>
        <taxon>Bifidobacteriales</taxon>
        <taxon>Bifidobacteriaceae</taxon>
        <taxon>Bifidobacterium</taxon>
    </lineage>
</organism>
<dbReference type="Pfam" id="PF03008">
    <property type="entry name" value="DUF234"/>
    <property type="match status" value="1"/>
</dbReference>
<dbReference type="PANTHER" id="PTHR34704">
    <property type="entry name" value="ATPASE"/>
    <property type="match status" value="1"/>
</dbReference>
<evidence type="ECO:0000259" key="3">
    <source>
        <dbReference type="Pfam" id="PF09339"/>
    </source>
</evidence>
<evidence type="ECO:0000259" key="1">
    <source>
        <dbReference type="Pfam" id="PF01637"/>
    </source>
</evidence>
<sequence length="475" mass="53678">MNFVGRNAELETLEQAYGKDAFQMVVIYGRRRVGKTALIERFCQGKRALTFTARELSKSENLRDFSQAVYAFFGMPETAGSFVNWKDAFEYVAMRAQEDREHPFALVFDEFPYAAQSEKSLPSTLQIVIDHAFKNTNVTMVLCGSNEGFMESEVLGRKSPLYGRRTAQIPLKPFDLFDAAKLMPSNASWEDKINYYATLGGTPYYLEQLSEQYSYAQNIERLCFNISGILYAEPDRLMRQELRELALYNGLLNAVGSGRNTPTVIADYIGMDRSSVSTYLATLAGLGIVERKVPFGENAAVSRKGLWQSKDPFFSYWYRFVSPASVLVERGLAHAAAMQSTSGAAFSTYVGQQFEEMCVQWLVRECKEARMAFLPTAIGKWWGNDPQAKAQADIDIVMEDSINEQLLLGECKWRNTVNESETIATLQSCSPLIKSNYARQYVLFTKYKAGDATIAKAEQDNSLKLVDAERMFFER</sequence>
<feature type="domain" description="DUF234" evidence="2">
    <location>
        <begin position="317"/>
        <end position="421"/>
    </location>
</feature>
<dbReference type="Pfam" id="PF09339">
    <property type="entry name" value="HTH_IclR"/>
    <property type="match status" value="1"/>
</dbReference>
<dbReference type="InterPro" id="IPR011579">
    <property type="entry name" value="ATPase_dom"/>
</dbReference>
<proteinExistence type="predicted"/>
<feature type="domain" description="ATPase" evidence="1">
    <location>
        <begin position="3"/>
        <end position="209"/>
    </location>
</feature>
<dbReference type="InterPro" id="IPR004256">
    <property type="entry name" value="DUF234"/>
</dbReference>
<dbReference type="PANTHER" id="PTHR34704:SF2">
    <property type="entry name" value="ATPASE"/>
    <property type="match status" value="1"/>
</dbReference>
<keyword evidence="4" id="KW-0067">ATP-binding</keyword>
<evidence type="ECO:0000313" key="5">
    <source>
        <dbReference type="Proteomes" id="UP001161916"/>
    </source>
</evidence>
<dbReference type="SUPFAM" id="SSF52540">
    <property type="entry name" value="P-loop containing nucleoside triphosphate hydrolases"/>
    <property type="match status" value="1"/>
</dbReference>